<dbReference type="InterPro" id="IPR014720">
    <property type="entry name" value="dsRBD_dom"/>
</dbReference>
<keyword evidence="3" id="KW-0288">FMN</keyword>
<comment type="cofactor">
    <cofactor evidence="1">
        <name>FMN</name>
        <dbReference type="ChEBI" id="CHEBI:58210"/>
    </cofactor>
</comment>
<evidence type="ECO:0000256" key="2">
    <source>
        <dbReference type="ARBA" id="ARBA00022630"/>
    </source>
</evidence>
<proteinExistence type="predicted"/>
<dbReference type="SUPFAM" id="SSF54768">
    <property type="entry name" value="dsRNA-binding domain-like"/>
    <property type="match status" value="1"/>
</dbReference>
<evidence type="ECO:0000256" key="1">
    <source>
        <dbReference type="ARBA" id="ARBA00001917"/>
    </source>
</evidence>
<evidence type="ECO:0000313" key="8">
    <source>
        <dbReference type="Proteomes" id="UP000515154"/>
    </source>
</evidence>
<dbReference type="CDD" id="cd02801">
    <property type="entry name" value="DUS_like_FMN"/>
    <property type="match status" value="1"/>
</dbReference>
<protein>
    <submittedName>
        <fullName evidence="9 10">tRNA-dihydrouridine(20) synthase [NAD(P)+]-like</fullName>
    </submittedName>
</protein>
<dbReference type="InterPro" id="IPR044463">
    <property type="entry name" value="DUS2_DSRM"/>
</dbReference>
<dbReference type="InterPro" id="IPR013785">
    <property type="entry name" value="Aldolase_TIM"/>
</dbReference>
<dbReference type="GO" id="GO:0000049">
    <property type="term" value="F:tRNA binding"/>
    <property type="evidence" value="ECO:0007669"/>
    <property type="project" value="InterPro"/>
</dbReference>
<feature type="region of interest" description="Disordered" evidence="6">
    <location>
        <begin position="466"/>
        <end position="516"/>
    </location>
</feature>
<dbReference type="Proteomes" id="UP000515154">
    <property type="component" value="Linkage group LG3"/>
</dbReference>
<dbReference type="PANTHER" id="PTHR45936:SF1">
    <property type="entry name" value="TRNA-DIHYDROURIDINE(20) SYNTHASE [NAD(P)+]-LIKE"/>
    <property type="match status" value="1"/>
</dbReference>
<dbReference type="GO" id="GO:0050660">
    <property type="term" value="F:flavin adenine dinucleotide binding"/>
    <property type="evidence" value="ECO:0007669"/>
    <property type="project" value="InterPro"/>
</dbReference>
<accession>A0A6P7S6C9</accession>
<name>A0A6P7S6C9_9MOLL</name>
<dbReference type="RefSeq" id="XP_036357227.1">
    <property type="nucleotide sequence ID" value="XM_036501334.1"/>
</dbReference>
<dbReference type="InterPro" id="IPR052582">
    <property type="entry name" value="tRNA-DUS-like"/>
</dbReference>
<dbReference type="Gene3D" id="3.30.160.20">
    <property type="match status" value="1"/>
</dbReference>
<feature type="compositionally biased region" description="Low complexity" evidence="6">
    <location>
        <begin position="505"/>
        <end position="516"/>
    </location>
</feature>
<evidence type="ECO:0000256" key="4">
    <source>
        <dbReference type="ARBA" id="ARBA00022694"/>
    </source>
</evidence>
<evidence type="ECO:0000313" key="12">
    <source>
        <dbReference type="RefSeq" id="XP_036357228.1"/>
    </source>
</evidence>
<dbReference type="AlphaFoldDB" id="A0A6P7S6C9"/>
<dbReference type="RefSeq" id="XP_029633699.1">
    <property type="nucleotide sequence ID" value="XM_029777839.2"/>
</dbReference>
<dbReference type="RefSeq" id="XP_029633698.1">
    <property type="nucleotide sequence ID" value="XM_029777838.2"/>
</dbReference>
<evidence type="ECO:0000256" key="3">
    <source>
        <dbReference type="ARBA" id="ARBA00022643"/>
    </source>
</evidence>
<dbReference type="RefSeq" id="XP_036357228.1">
    <property type="nucleotide sequence ID" value="XM_036501335.1"/>
</dbReference>
<dbReference type="Pfam" id="PF00035">
    <property type="entry name" value="dsrm"/>
    <property type="match status" value="1"/>
</dbReference>
<gene>
    <name evidence="9 10 11 12" type="primary">LOC115209424</name>
</gene>
<feature type="compositionally biased region" description="Polar residues" evidence="6">
    <location>
        <begin position="487"/>
        <end position="504"/>
    </location>
</feature>
<dbReference type="Gene3D" id="3.20.20.70">
    <property type="entry name" value="Aldolase class I"/>
    <property type="match status" value="1"/>
</dbReference>
<dbReference type="InterPro" id="IPR018517">
    <property type="entry name" value="tRNA_hU_synthase_CS"/>
</dbReference>
<dbReference type="GO" id="GO:0005737">
    <property type="term" value="C:cytoplasm"/>
    <property type="evidence" value="ECO:0007669"/>
    <property type="project" value="TreeGrafter"/>
</dbReference>
<dbReference type="Pfam" id="PF01207">
    <property type="entry name" value="Dus"/>
    <property type="match status" value="1"/>
</dbReference>
<dbReference type="PANTHER" id="PTHR45936">
    <property type="entry name" value="TRNA-DIHYDROURIDINE(20) SYNTHASE [NAD(P)+]-LIKE"/>
    <property type="match status" value="1"/>
</dbReference>
<keyword evidence="5" id="KW-0560">Oxidoreductase</keyword>
<organism evidence="8 9">
    <name type="scientific">Octopus sinensis</name>
    <name type="common">East Asian common octopus</name>
    <dbReference type="NCBI Taxonomy" id="2607531"/>
    <lineage>
        <taxon>Eukaryota</taxon>
        <taxon>Metazoa</taxon>
        <taxon>Spiralia</taxon>
        <taxon>Lophotrochozoa</taxon>
        <taxon>Mollusca</taxon>
        <taxon>Cephalopoda</taxon>
        <taxon>Coleoidea</taxon>
        <taxon>Octopodiformes</taxon>
        <taxon>Octopoda</taxon>
        <taxon>Incirrata</taxon>
        <taxon>Octopodidae</taxon>
        <taxon>Octopus</taxon>
    </lineage>
</organism>
<dbReference type="SMART" id="SM00358">
    <property type="entry name" value="DSRM"/>
    <property type="match status" value="1"/>
</dbReference>
<keyword evidence="8" id="KW-1185">Reference proteome</keyword>
<keyword evidence="4" id="KW-0819">tRNA processing</keyword>
<evidence type="ECO:0000313" key="10">
    <source>
        <dbReference type="RefSeq" id="XP_029633699.1"/>
    </source>
</evidence>
<dbReference type="SUPFAM" id="SSF51395">
    <property type="entry name" value="FMN-linked oxidoreductases"/>
    <property type="match status" value="1"/>
</dbReference>
<evidence type="ECO:0000259" key="7">
    <source>
        <dbReference type="SMART" id="SM00358"/>
    </source>
</evidence>
<dbReference type="GO" id="GO:0017150">
    <property type="term" value="F:tRNA dihydrouridine synthase activity"/>
    <property type="evidence" value="ECO:0007669"/>
    <property type="project" value="InterPro"/>
</dbReference>
<evidence type="ECO:0000256" key="5">
    <source>
        <dbReference type="ARBA" id="ARBA00023002"/>
    </source>
</evidence>
<dbReference type="KEGG" id="osn:115209424"/>
<dbReference type="InterPro" id="IPR035587">
    <property type="entry name" value="DUS-like_FMN-bd"/>
</dbReference>
<dbReference type="PROSITE" id="PS01136">
    <property type="entry name" value="UPF0034"/>
    <property type="match status" value="1"/>
</dbReference>
<evidence type="ECO:0000313" key="11">
    <source>
        <dbReference type="RefSeq" id="XP_036357227.1"/>
    </source>
</evidence>
<sequence>MDGSNIIDFRNKRILAPMVRVGTLPMRLLALDQGADLVYCEEIIDFKIINAKRFENETLGTLDFTLSDGTVVFRTCNREKSKVIFQLGTADAKRALISAKKVEDCIAAVDVNMGCPKEFSIKGGMGAALLKKPEKVKEILTTLVNNLSIPVTCKIRVLPSLEDTLNLVKLIESTGVVAIAIHARTQSERPRHPNRNDYIKKISESLKIPVIANGGSKEINCYKDIEQFWKDTGASSVMLARAAQWNVSIFNKNGMLSLPEVIREYVKYAIRYDSHYANTKYCVLQMMHEDMDMEEGQKMLGAMSLQEISEIWNLSKYYEETLKTRQKRSHNLALKRKCEEEPLVKKRKAEDGKTIIEMAIRYNKRDYPLAITPKMRLFEWTCRNKMKAPIYCTVERPDDRCFHTVLTVEDTKYTTPFWEKSKQLSEQNAAVVCLLVAGVHDGRKEGIGEERRVFLDQWQKLVNSENDQKERLDNESIVNEGKIKTNPELSTDESTLSEQIESHTSNNISQEINSNS</sequence>
<evidence type="ECO:0000256" key="6">
    <source>
        <dbReference type="SAM" id="MobiDB-lite"/>
    </source>
</evidence>
<feature type="domain" description="DRBM" evidence="7">
    <location>
        <begin position="373"/>
        <end position="438"/>
    </location>
</feature>
<reference evidence="9 10" key="1">
    <citation type="submission" date="2025-08" db="UniProtKB">
        <authorList>
            <consortium name="RefSeq"/>
        </authorList>
    </citation>
    <scope>IDENTIFICATION</scope>
</reference>
<keyword evidence="2" id="KW-0285">Flavoprotein</keyword>
<dbReference type="CDD" id="cd19871">
    <property type="entry name" value="DSRM_DUS2L"/>
    <property type="match status" value="1"/>
</dbReference>
<evidence type="ECO:0000313" key="9">
    <source>
        <dbReference type="RefSeq" id="XP_029633698.1"/>
    </source>
</evidence>